<dbReference type="EMBL" id="KL252261">
    <property type="protein sequence ID" value="KGB41950.1"/>
    <property type="molecule type" value="Genomic_DNA"/>
</dbReference>
<dbReference type="AlphaFoldDB" id="A0A095A3R7"/>
<protein>
    <submittedName>
        <fullName evidence="1">Uncharacterized protein</fullName>
    </submittedName>
</protein>
<accession>A0A095A3R7</accession>
<proteinExistence type="predicted"/>
<sequence>MLNDLMTPYPLESKRVSRITLAYFEDINLDLQHLQSSRPLTSQPVLKNKRKSTLPDNLACICLSCESTSISISFLNDNCSEQRNSLEESYLLDINSESLAKISLHYLST</sequence>
<gene>
    <name evidence="1" type="ORF">MS3_10518</name>
</gene>
<reference evidence="1" key="1">
    <citation type="journal article" date="2012" name="Nat. Genet.">
        <title>Whole-genome sequence of Schistosoma haematobium.</title>
        <authorList>
            <person name="Young N.D."/>
            <person name="Jex A.R."/>
            <person name="Li B."/>
            <person name="Liu S."/>
            <person name="Yang L."/>
            <person name="Xiong Z."/>
            <person name="Li Y."/>
            <person name="Cantacessi C."/>
            <person name="Hall R.S."/>
            <person name="Xu X."/>
            <person name="Chen F."/>
            <person name="Wu X."/>
            <person name="Zerlotini A."/>
            <person name="Oliveira G."/>
            <person name="Hofmann A."/>
            <person name="Zhang G."/>
            <person name="Fang X."/>
            <person name="Kang Y."/>
            <person name="Campbell B.E."/>
            <person name="Loukas A."/>
            <person name="Ranganathan S."/>
            <person name="Rollinson D."/>
            <person name="Rinaldi G."/>
            <person name="Brindley P.J."/>
            <person name="Yang H."/>
            <person name="Wang J."/>
            <person name="Wang J."/>
            <person name="Gasser R.B."/>
        </authorList>
    </citation>
    <scope>NUCLEOTIDE SEQUENCE [LARGE SCALE GENOMIC DNA]</scope>
</reference>
<name>A0A095A3R7_SCHHA</name>
<dbReference type="STRING" id="6185.A0A095A3R7"/>
<evidence type="ECO:0000313" key="1">
    <source>
        <dbReference type="EMBL" id="KGB41950.1"/>
    </source>
</evidence>
<organism evidence="1">
    <name type="scientific">Schistosoma haematobium</name>
    <name type="common">Blood fluke</name>
    <dbReference type="NCBI Taxonomy" id="6185"/>
    <lineage>
        <taxon>Eukaryota</taxon>
        <taxon>Metazoa</taxon>
        <taxon>Spiralia</taxon>
        <taxon>Lophotrochozoa</taxon>
        <taxon>Platyhelminthes</taxon>
        <taxon>Trematoda</taxon>
        <taxon>Digenea</taxon>
        <taxon>Strigeidida</taxon>
        <taxon>Schistosomatoidea</taxon>
        <taxon>Schistosomatidae</taxon>
        <taxon>Schistosoma</taxon>
    </lineage>
</organism>